<dbReference type="PANTHER" id="PTHR31875:SF26">
    <property type="entry name" value="PROTEIN DEHYDRATION-INDUCED 19-RELATED"/>
    <property type="match status" value="1"/>
</dbReference>
<evidence type="ECO:0000256" key="1">
    <source>
        <dbReference type="SAM" id="MobiDB-lite"/>
    </source>
</evidence>
<feature type="region of interest" description="Disordered" evidence="1">
    <location>
        <begin position="1"/>
        <end position="27"/>
    </location>
</feature>
<sequence length="158" mass="16792">MREMREGNLQSLSGGSSCAVSSTSAAPDPSLSLFILPVDKHIQSHSSAEKTSIKKSSNENVSKRNVLQSPPLSIKDNEEKERKCEFVRGLLLSTILIDKAKKGRVSRMSALRVLEESEGSDDGEKSYLDALVGKGAVVPKAAGNMSGDMQAGGLNSEA</sequence>
<proteinExistence type="predicted"/>
<dbReference type="AlphaFoldDB" id="A0A5J5BQI9"/>
<dbReference type="InterPro" id="IPR033347">
    <property type="entry name" value="Di19"/>
</dbReference>
<dbReference type="Pfam" id="PF14571">
    <property type="entry name" value="Di19_C"/>
    <property type="match status" value="1"/>
</dbReference>
<organism evidence="3 4">
    <name type="scientific">Nyssa sinensis</name>
    <dbReference type="NCBI Taxonomy" id="561372"/>
    <lineage>
        <taxon>Eukaryota</taxon>
        <taxon>Viridiplantae</taxon>
        <taxon>Streptophyta</taxon>
        <taxon>Embryophyta</taxon>
        <taxon>Tracheophyta</taxon>
        <taxon>Spermatophyta</taxon>
        <taxon>Magnoliopsida</taxon>
        <taxon>eudicotyledons</taxon>
        <taxon>Gunneridae</taxon>
        <taxon>Pentapetalae</taxon>
        <taxon>asterids</taxon>
        <taxon>Cornales</taxon>
        <taxon>Nyssaceae</taxon>
        <taxon>Nyssa</taxon>
    </lineage>
</organism>
<dbReference type="InterPro" id="IPR027935">
    <property type="entry name" value="Di19_C"/>
</dbReference>
<feature type="compositionally biased region" description="Low complexity" evidence="1">
    <location>
        <begin position="11"/>
        <end position="26"/>
    </location>
</feature>
<keyword evidence="4" id="KW-1185">Reference proteome</keyword>
<gene>
    <name evidence="3" type="ORF">F0562_019993</name>
</gene>
<dbReference type="PANTHER" id="PTHR31875">
    <property type="entry name" value="PROTEIN DEHYDRATION-INDUCED 19"/>
    <property type="match status" value="1"/>
</dbReference>
<dbReference type="PROSITE" id="PS51257">
    <property type="entry name" value="PROKAR_LIPOPROTEIN"/>
    <property type="match status" value="1"/>
</dbReference>
<feature type="region of interest" description="Disordered" evidence="1">
    <location>
        <begin position="46"/>
        <end position="79"/>
    </location>
</feature>
<evidence type="ECO:0000259" key="2">
    <source>
        <dbReference type="Pfam" id="PF14571"/>
    </source>
</evidence>
<accession>A0A5J5BQI9</accession>
<evidence type="ECO:0000313" key="4">
    <source>
        <dbReference type="Proteomes" id="UP000325577"/>
    </source>
</evidence>
<reference evidence="3 4" key="1">
    <citation type="submission" date="2019-09" db="EMBL/GenBank/DDBJ databases">
        <title>A chromosome-level genome assembly of the Chinese tupelo Nyssa sinensis.</title>
        <authorList>
            <person name="Yang X."/>
            <person name="Kang M."/>
            <person name="Yang Y."/>
            <person name="Xiong H."/>
            <person name="Wang M."/>
            <person name="Zhang Z."/>
            <person name="Wang Z."/>
            <person name="Wu H."/>
            <person name="Ma T."/>
            <person name="Liu J."/>
            <person name="Xi Z."/>
        </authorList>
    </citation>
    <scope>NUCLEOTIDE SEQUENCE [LARGE SCALE GENOMIC DNA]</scope>
    <source>
        <strain evidence="3">J267</strain>
        <tissue evidence="3">Leaf</tissue>
    </source>
</reference>
<dbReference type="EMBL" id="CM018033">
    <property type="protein sequence ID" value="KAA8545118.1"/>
    <property type="molecule type" value="Genomic_DNA"/>
</dbReference>
<protein>
    <recommendedName>
        <fullName evidence="2">Di19 C-terminal domain-containing protein</fullName>
    </recommendedName>
</protein>
<feature type="compositionally biased region" description="Polar residues" evidence="1">
    <location>
        <begin position="53"/>
        <end position="71"/>
    </location>
</feature>
<evidence type="ECO:0000313" key="3">
    <source>
        <dbReference type="EMBL" id="KAA8545118.1"/>
    </source>
</evidence>
<dbReference type="Proteomes" id="UP000325577">
    <property type="component" value="Linkage Group LG10"/>
</dbReference>
<feature type="domain" description="Di19 C-terminal" evidence="2">
    <location>
        <begin position="2"/>
        <end position="95"/>
    </location>
</feature>
<name>A0A5J5BQI9_9ASTE</name>